<dbReference type="SUPFAM" id="SSF52540">
    <property type="entry name" value="P-loop containing nucleoside triphosphate hydrolases"/>
    <property type="match status" value="1"/>
</dbReference>
<evidence type="ECO:0000256" key="2">
    <source>
        <dbReference type="ARBA" id="ARBA00005417"/>
    </source>
</evidence>
<evidence type="ECO:0000256" key="1">
    <source>
        <dbReference type="ARBA" id="ARBA00004202"/>
    </source>
</evidence>
<dbReference type="GO" id="GO:0016887">
    <property type="term" value="F:ATP hydrolysis activity"/>
    <property type="evidence" value="ECO:0007669"/>
    <property type="project" value="InterPro"/>
</dbReference>
<comment type="caution">
    <text evidence="9">The sequence shown here is derived from an EMBL/GenBank/DDBJ whole genome shotgun (WGS) entry which is preliminary data.</text>
</comment>
<dbReference type="PANTHER" id="PTHR43297:SF2">
    <property type="entry name" value="DIPEPTIDE TRANSPORT ATP-BINDING PROTEIN DPPD"/>
    <property type="match status" value="1"/>
</dbReference>
<sequence>MLLEVKNLKTQFKVKGGTVNAVDGVNFEIDKGEVVAVVGESGSGKSVTSLSIMGLIATPPGKIADGEILFKGEDLLRKSSKEMRDIRGKDISMIFQEPMTSLNPVFTIGRQITETLIRHEKVSKKDAEKKAAEMLELVGIPSPKERLKDYPHQLSGGMRQRVMIAIALSCNPQLLIADEPTTALDVTIQAQILDLMLKLKERLGTAILLITHDLGVVAEVADNVVVMYCGKVVEKGRVKELFQNPMHPYTKGLINSIPKMDEKREKLYMIPGMVPNPLKMPQGCSFNSRCSECMDICKLEEPPLINYDGREVRCFLCSKDNGGEI</sequence>
<dbReference type="Pfam" id="PF00005">
    <property type="entry name" value="ABC_tran"/>
    <property type="match status" value="1"/>
</dbReference>
<evidence type="ECO:0000313" key="10">
    <source>
        <dbReference type="Proteomes" id="UP000050326"/>
    </source>
</evidence>
<organism evidence="9 10">
    <name type="scientific">Oxobacter pfennigii</name>
    <dbReference type="NCBI Taxonomy" id="36849"/>
    <lineage>
        <taxon>Bacteria</taxon>
        <taxon>Bacillati</taxon>
        <taxon>Bacillota</taxon>
        <taxon>Clostridia</taxon>
        <taxon>Eubacteriales</taxon>
        <taxon>Clostridiaceae</taxon>
        <taxon>Oxobacter</taxon>
    </lineage>
</organism>
<dbReference type="FunFam" id="3.40.50.300:FF:000016">
    <property type="entry name" value="Oligopeptide ABC transporter ATP-binding component"/>
    <property type="match status" value="1"/>
</dbReference>
<dbReference type="PROSITE" id="PS00211">
    <property type="entry name" value="ABC_TRANSPORTER_1"/>
    <property type="match status" value="1"/>
</dbReference>
<comment type="subcellular location">
    <subcellularLocation>
        <location evidence="1">Cell membrane</location>
        <topology evidence="1">Peripheral membrane protein</topology>
    </subcellularLocation>
</comment>
<keyword evidence="6 9" id="KW-0067">ATP-binding</keyword>
<dbReference type="OrthoDB" id="9806285at2"/>
<dbReference type="AlphaFoldDB" id="A0A0P8WL50"/>
<evidence type="ECO:0000313" key="9">
    <source>
        <dbReference type="EMBL" id="KPU43107.1"/>
    </source>
</evidence>
<dbReference type="EMBL" id="LKET01000043">
    <property type="protein sequence ID" value="KPU43107.1"/>
    <property type="molecule type" value="Genomic_DNA"/>
</dbReference>
<dbReference type="CDD" id="cd03257">
    <property type="entry name" value="ABC_NikE_OppD_transporters"/>
    <property type="match status" value="1"/>
</dbReference>
<keyword evidence="7" id="KW-0472">Membrane</keyword>
<keyword evidence="4" id="KW-1003">Cell membrane</keyword>
<evidence type="ECO:0000256" key="5">
    <source>
        <dbReference type="ARBA" id="ARBA00022741"/>
    </source>
</evidence>
<dbReference type="Proteomes" id="UP000050326">
    <property type="component" value="Unassembled WGS sequence"/>
</dbReference>
<comment type="similarity">
    <text evidence="2">Belongs to the ABC transporter superfamily.</text>
</comment>
<dbReference type="InterPro" id="IPR013563">
    <property type="entry name" value="Oligopep_ABC_C"/>
</dbReference>
<feature type="domain" description="ABC transporter" evidence="8">
    <location>
        <begin position="3"/>
        <end position="254"/>
    </location>
</feature>
<keyword evidence="3" id="KW-0813">Transport</keyword>
<dbReference type="InterPro" id="IPR003593">
    <property type="entry name" value="AAA+_ATPase"/>
</dbReference>
<dbReference type="NCBIfam" id="TIGR01727">
    <property type="entry name" value="oligo_HPY"/>
    <property type="match status" value="1"/>
</dbReference>
<dbReference type="STRING" id="36849.OXPF_33570"/>
<dbReference type="InterPro" id="IPR003439">
    <property type="entry name" value="ABC_transporter-like_ATP-bd"/>
</dbReference>
<accession>A0A0P8WL50</accession>
<name>A0A0P8WL50_9CLOT</name>
<dbReference type="GO" id="GO:0015833">
    <property type="term" value="P:peptide transport"/>
    <property type="evidence" value="ECO:0007669"/>
    <property type="project" value="InterPro"/>
</dbReference>
<evidence type="ECO:0000256" key="7">
    <source>
        <dbReference type="ARBA" id="ARBA00023136"/>
    </source>
</evidence>
<keyword evidence="5" id="KW-0547">Nucleotide-binding</keyword>
<dbReference type="InterPro" id="IPR027417">
    <property type="entry name" value="P-loop_NTPase"/>
</dbReference>
<evidence type="ECO:0000256" key="6">
    <source>
        <dbReference type="ARBA" id="ARBA00022840"/>
    </source>
</evidence>
<dbReference type="GO" id="GO:0005886">
    <property type="term" value="C:plasma membrane"/>
    <property type="evidence" value="ECO:0007669"/>
    <property type="project" value="UniProtKB-SubCell"/>
</dbReference>
<evidence type="ECO:0000259" key="8">
    <source>
        <dbReference type="PROSITE" id="PS50893"/>
    </source>
</evidence>
<proteinExistence type="inferred from homology"/>
<gene>
    <name evidence="9" type="primary">oppD_6</name>
    <name evidence="9" type="ORF">OXPF_33570</name>
</gene>
<dbReference type="PROSITE" id="PS50893">
    <property type="entry name" value="ABC_TRANSPORTER_2"/>
    <property type="match status" value="1"/>
</dbReference>
<evidence type="ECO:0000256" key="4">
    <source>
        <dbReference type="ARBA" id="ARBA00022475"/>
    </source>
</evidence>
<dbReference type="PATRIC" id="fig|36849.3.peg.3553"/>
<dbReference type="InterPro" id="IPR017871">
    <property type="entry name" value="ABC_transporter-like_CS"/>
</dbReference>
<dbReference type="InterPro" id="IPR050388">
    <property type="entry name" value="ABC_Ni/Peptide_Import"/>
</dbReference>
<dbReference type="Gene3D" id="3.40.50.300">
    <property type="entry name" value="P-loop containing nucleotide triphosphate hydrolases"/>
    <property type="match status" value="1"/>
</dbReference>
<dbReference type="PANTHER" id="PTHR43297">
    <property type="entry name" value="OLIGOPEPTIDE TRANSPORT ATP-BINDING PROTEIN APPD"/>
    <property type="match status" value="1"/>
</dbReference>
<reference evidence="9 10" key="1">
    <citation type="submission" date="2015-09" db="EMBL/GenBank/DDBJ databases">
        <title>Genome sequence of Oxobacter pfennigii DSM 3222.</title>
        <authorList>
            <person name="Poehlein A."/>
            <person name="Bengelsdorf F.R."/>
            <person name="Schiel-Bengelsdorf B."/>
            <person name="Duerre P."/>
            <person name="Daniel R."/>
        </authorList>
    </citation>
    <scope>NUCLEOTIDE SEQUENCE [LARGE SCALE GENOMIC DNA]</scope>
    <source>
        <strain evidence="9 10">DSM 3222</strain>
    </source>
</reference>
<dbReference type="RefSeq" id="WP_054876350.1">
    <property type="nucleotide sequence ID" value="NZ_LKET01000043.1"/>
</dbReference>
<keyword evidence="10" id="KW-1185">Reference proteome</keyword>
<protein>
    <submittedName>
        <fullName evidence="9">Oligopeptide transport ATP-binding protein OppD</fullName>
    </submittedName>
</protein>
<dbReference type="Pfam" id="PF08352">
    <property type="entry name" value="oligo_HPY"/>
    <property type="match status" value="1"/>
</dbReference>
<dbReference type="SMART" id="SM00382">
    <property type="entry name" value="AAA"/>
    <property type="match status" value="1"/>
</dbReference>
<evidence type="ECO:0000256" key="3">
    <source>
        <dbReference type="ARBA" id="ARBA00022448"/>
    </source>
</evidence>
<dbReference type="GO" id="GO:0005524">
    <property type="term" value="F:ATP binding"/>
    <property type="evidence" value="ECO:0007669"/>
    <property type="project" value="UniProtKB-KW"/>
</dbReference>